<dbReference type="GeneID" id="82255444"/>
<evidence type="ECO:0000259" key="2">
    <source>
        <dbReference type="Pfam" id="PF20243"/>
    </source>
</evidence>
<name>A0A1H6R2S8_9FLAO</name>
<reference evidence="3 4" key="1">
    <citation type="submission" date="2016-10" db="EMBL/GenBank/DDBJ databases">
        <authorList>
            <person name="de Groot N.N."/>
        </authorList>
    </citation>
    <scope>NUCLEOTIDE SEQUENCE [LARGE SCALE GENOMIC DNA]</scope>
    <source>
        <strain evidence="3 4">DSM 23048</strain>
    </source>
</reference>
<dbReference type="EMBL" id="FNYS01000001">
    <property type="protein sequence ID" value="SEI50228.1"/>
    <property type="molecule type" value="Genomic_DNA"/>
</dbReference>
<evidence type="ECO:0000313" key="3">
    <source>
        <dbReference type="EMBL" id="SEI50228.1"/>
    </source>
</evidence>
<feature type="signal peptide" evidence="1">
    <location>
        <begin position="1"/>
        <end position="19"/>
    </location>
</feature>
<keyword evidence="1" id="KW-0732">Signal</keyword>
<protein>
    <recommendedName>
        <fullName evidence="2">Copper-binding protein MbnP-like domain-containing protein</fullName>
    </recommendedName>
</protein>
<feature type="chain" id="PRO_5010360935" description="Copper-binding protein MbnP-like domain-containing protein" evidence="1">
    <location>
        <begin position="20"/>
        <end position="269"/>
    </location>
</feature>
<dbReference type="InterPro" id="IPR046863">
    <property type="entry name" value="MbnP-like_dom"/>
</dbReference>
<dbReference type="RefSeq" id="WP_074744204.1">
    <property type="nucleotide sequence ID" value="NZ_FNYS01000001.1"/>
</dbReference>
<organism evidence="3 4">
    <name type="scientific">Myroides marinus</name>
    <dbReference type="NCBI Taxonomy" id="703342"/>
    <lineage>
        <taxon>Bacteria</taxon>
        <taxon>Pseudomonadati</taxon>
        <taxon>Bacteroidota</taxon>
        <taxon>Flavobacteriia</taxon>
        <taxon>Flavobacteriales</taxon>
        <taxon>Flavobacteriaceae</taxon>
        <taxon>Myroides</taxon>
    </lineage>
</organism>
<sequence length="269" mass="30589">MKRILSYVALFLSTSVALTSCSTDDNNNQEVKEVLVGKNDVTFTFNHKMFGEELKYNTLNKANGNNEQLNVTFLKYIISNFQLTDDKGGVYTYPKDKGYFFVDSESNDFKVTLKDVPAGYYTKVKFGVGVDQEKYLRGVDDQQEFWDLCKKHDLTWGWLTGYKFINYQGTFINGTEEEAGFQLHIGSHGSKLDNYKENILVSKEEIKVSDKYSPLVDLNVEVSLLLDSTDKIVLKERPYIMVDAVRAPKIMTNATTMFSVGKVTTKQGL</sequence>
<dbReference type="Proteomes" id="UP000183077">
    <property type="component" value="Unassembled WGS sequence"/>
</dbReference>
<gene>
    <name evidence="3" type="ORF">SAMN04488018_101210</name>
</gene>
<dbReference type="AlphaFoldDB" id="A0A1H6R2S8"/>
<evidence type="ECO:0000256" key="1">
    <source>
        <dbReference type="SAM" id="SignalP"/>
    </source>
</evidence>
<accession>A0A1H6R2S8</accession>
<dbReference type="PROSITE" id="PS51257">
    <property type="entry name" value="PROKAR_LIPOPROTEIN"/>
    <property type="match status" value="1"/>
</dbReference>
<evidence type="ECO:0000313" key="4">
    <source>
        <dbReference type="Proteomes" id="UP000183077"/>
    </source>
</evidence>
<proteinExistence type="predicted"/>
<dbReference type="Pfam" id="PF20243">
    <property type="entry name" value="MbnP"/>
    <property type="match status" value="1"/>
</dbReference>
<feature type="domain" description="Copper-binding protein MbnP-like" evidence="2">
    <location>
        <begin position="39"/>
        <end position="239"/>
    </location>
</feature>